<dbReference type="Pfam" id="PF08279">
    <property type="entry name" value="HTH_11"/>
    <property type="match status" value="1"/>
</dbReference>
<dbReference type="Pfam" id="PF25583">
    <property type="entry name" value="WCX"/>
    <property type="match status" value="1"/>
</dbReference>
<proteinExistence type="predicted"/>
<protein>
    <submittedName>
        <fullName evidence="4">Transcriptional regulator</fullName>
    </submittedName>
</protein>
<dbReference type="GO" id="GO:0003700">
    <property type="term" value="F:DNA-binding transcription factor activity"/>
    <property type="evidence" value="ECO:0007669"/>
    <property type="project" value="InterPro"/>
</dbReference>
<feature type="domain" description="HTH deoR-type" evidence="3">
    <location>
        <begin position="3"/>
        <end position="58"/>
    </location>
</feature>
<sequence>MNRIDRVTAILIQLQSRRIVKAQDIAERFGISLRTVYRDISTLCEAGVPILGEAGVGYSIMDGYRLPPVIFTKEEAMAFLTAEKLVEKLTDQSIRESYRSAMYKVRAVLKSTEKSLLEHMEQHIEIRHTSPSFLQETDNAFLNPILKSITDQRCLQVQYQAFGTEVPTQRIIEPIGIFFAYEHWHVIAFCRLRNDYRDFRVDRLVSVQPTALPFSTEHPVLKDYLNKITAQQKLHTIVIEVDREVLKYIDRQKFVYGFVEQMDRGEWIEMTFVSAWPDMFVRWFLLFAEKARIVSPVSLQEELRNRVFQLYQQLYPVSIDS</sequence>
<evidence type="ECO:0000313" key="5">
    <source>
        <dbReference type="Proteomes" id="UP000239590"/>
    </source>
</evidence>
<dbReference type="SUPFAM" id="SSF46785">
    <property type="entry name" value="Winged helix' DNA-binding domain"/>
    <property type="match status" value="1"/>
</dbReference>
<gene>
    <name evidence="4" type="ORF">C5O19_01870</name>
</gene>
<keyword evidence="2" id="KW-0804">Transcription</keyword>
<accession>A0A2S7IL90</accession>
<dbReference type="InterPro" id="IPR036390">
    <property type="entry name" value="WH_DNA-bd_sf"/>
</dbReference>
<dbReference type="PANTHER" id="PTHR34580">
    <property type="match status" value="1"/>
</dbReference>
<reference evidence="5" key="1">
    <citation type="submission" date="2018-02" db="EMBL/GenBank/DDBJ databases">
        <title>Genome sequencing of Solimonas sp. HR-BB.</title>
        <authorList>
            <person name="Lee Y."/>
            <person name="Jeon C.O."/>
        </authorList>
    </citation>
    <scope>NUCLEOTIDE SEQUENCE [LARGE SCALE GENOMIC DNA]</scope>
    <source>
        <strain evidence="5">HR-U</strain>
    </source>
</reference>
<name>A0A2S7IL90_9BACT</name>
<dbReference type="InterPro" id="IPR036388">
    <property type="entry name" value="WH-like_DNA-bd_sf"/>
</dbReference>
<dbReference type="RefSeq" id="WP_104709663.1">
    <property type="nucleotide sequence ID" value="NZ_PTRA01000001.1"/>
</dbReference>
<organism evidence="4 5">
    <name type="scientific">Siphonobacter curvatus</name>
    <dbReference type="NCBI Taxonomy" id="2094562"/>
    <lineage>
        <taxon>Bacteria</taxon>
        <taxon>Pseudomonadati</taxon>
        <taxon>Bacteroidota</taxon>
        <taxon>Cytophagia</taxon>
        <taxon>Cytophagales</taxon>
        <taxon>Cytophagaceae</taxon>
        <taxon>Siphonobacter</taxon>
    </lineage>
</organism>
<evidence type="ECO:0000256" key="1">
    <source>
        <dbReference type="ARBA" id="ARBA00023015"/>
    </source>
</evidence>
<dbReference type="InterPro" id="IPR057727">
    <property type="entry name" value="WCX_dom"/>
</dbReference>
<evidence type="ECO:0000313" key="4">
    <source>
        <dbReference type="EMBL" id="PQA58445.1"/>
    </source>
</evidence>
<keyword evidence="1" id="KW-0805">Transcription regulation</keyword>
<dbReference type="InterPro" id="IPR051534">
    <property type="entry name" value="CBASS_pafABC_assoc_protein"/>
</dbReference>
<dbReference type="InterPro" id="IPR028349">
    <property type="entry name" value="PafC-like"/>
</dbReference>
<keyword evidence="5" id="KW-1185">Reference proteome</keyword>
<evidence type="ECO:0000259" key="3">
    <source>
        <dbReference type="PROSITE" id="PS51000"/>
    </source>
</evidence>
<dbReference type="PROSITE" id="PS51000">
    <property type="entry name" value="HTH_DEOR_2"/>
    <property type="match status" value="1"/>
</dbReference>
<dbReference type="OrthoDB" id="9815009at2"/>
<dbReference type="Pfam" id="PF13280">
    <property type="entry name" value="WYL"/>
    <property type="match status" value="1"/>
</dbReference>
<dbReference type="AlphaFoldDB" id="A0A2S7IL90"/>
<dbReference type="InterPro" id="IPR026881">
    <property type="entry name" value="WYL_dom"/>
</dbReference>
<dbReference type="PIRSF" id="PIRSF016838">
    <property type="entry name" value="PafC"/>
    <property type="match status" value="1"/>
</dbReference>
<comment type="caution">
    <text evidence="4">The sequence shown here is derived from an EMBL/GenBank/DDBJ whole genome shotgun (WGS) entry which is preliminary data.</text>
</comment>
<dbReference type="InterPro" id="IPR001034">
    <property type="entry name" value="DeoR_HTH"/>
</dbReference>
<dbReference type="Gene3D" id="1.10.10.10">
    <property type="entry name" value="Winged helix-like DNA-binding domain superfamily/Winged helix DNA-binding domain"/>
    <property type="match status" value="1"/>
</dbReference>
<dbReference type="Proteomes" id="UP000239590">
    <property type="component" value="Unassembled WGS sequence"/>
</dbReference>
<dbReference type="InterPro" id="IPR013196">
    <property type="entry name" value="HTH_11"/>
</dbReference>
<dbReference type="PANTHER" id="PTHR34580:SF3">
    <property type="entry name" value="PROTEIN PAFB"/>
    <property type="match status" value="1"/>
</dbReference>
<dbReference type="EMBL" id="PTRA01000001">
    <property type="protein sequence ID" value="PQA58445.1"/>
    <property type="molecule type" value="Genomic_DNA"/>
</dbReference>
<dbReference type="PROSITE" id="PS52050">
    <property type="entry name" value="WYL"/>
    <property type="match status" value="1"/>
</dbReference>
<evidence type="ECO:0000256" key="2">
    <source>
        <dbReference type="ARBA" id="ARBA00023163"/>
    </source>
</evidence>